<gene>
    <name evidence="7" type="ORF">I551_2064</name>
</gene>
<feature type="transmembrane region" description="Helical" evidence="5">
    <location>
        <begin position="47"/>
        <end position="70"/>
    </location>
</feature>
<evidence type="ECO:0000259" key="6">
    <source>
        <dbReference type="Pfam" id="PF02656"/>
    </source>
</evidence>
<evidence type="ECO:0000256" key="4">
    <source>
        <dbReference type="ARBA" id="ARBA00023136"/>
    </source>
</evidence>
<comment type="subcellular location">
    <subcellularLocation>
        <location evidence="1">Endomembrane system</location>
        <topology evidence="1">Multi-pass membrane protein</topology>
    </subcellularLocation>
</comment>
<name>A0ABP3AJT0_MYCUL</name>
<dbReference type="Proteomes" id="UP000020681">
    <property type="component" value="Unassembled WGS sequence"/>
</dbReference>
<dbReference type="EMBL" id="JAOL01000089">
    <property type="protein sequence ID" value="EUA91460.1"/>
    <property type="molecule type" value="Genomic_DNA"/>
</dbReference>
<evidence type="ECO:0000313" key="7">
    <source>
        <dbReference type="EMBL" id="EUA91460.1"/>
    </source>
</evidence>
<evidence type="ECO:0000256" key="1">
    <source>
        <dbReference type="ARBA" id="ARBA00004127"/>
    </source>
</evidence>
<comment type="caution">
    <text evidence="7">The sequence shown here is derived from an EMBL/GenBank/DDBJ whole genome shotgun (WGS) entry which is preliminary data.</text>
</comment>
<proteinExistence type="predicted"/>
<evidence type="ECO:0000313" key="8">
    <source>
        <dbReference type="Proteomes" id="UP000020681"/>
    </source>
</evidence>
<keyword evidence="3 5" id="KW-1133">Transmembrane helix</keyword>
<evidence type="ECO:0000256" key="5">
    <source>
        <dbReference type="SAM" id="Phobius"/>
    </source>
</evidence>
<keyword evidence="8" id="KW-1185">Reference proteome</keyword>
<dbReference type="Pfam" id="PF02656">
    <property type="entry name" value="DUF202"/>
    <property type="match status" value="1"/>
</dbReference>
<keyword evidence="4 5" id="KW-0472">Membrane</keyword>
<sequence length="199" mass="21291">MSQSSETAQAADRGLQAERTTLAWTRTSFALLVNGVLLTTKDVQAHAGLAGLVPAGLAALAASCGYTIAYQRQRTLRRRPRPQRITARRQVYIVGLAVLVLMVVTAFAQLLSAAPGHRRAQLTRSECCSRKSAASRRTSVRSSSICATVAARFAESVSATRCTIHDASEAVTTPIRLMPPIISNTAITRPVTVIGYKSP</sequence>
<organism evidence="7 8">
    <name type="scientific">Mycobacterium ulcerans str. Harvey</name>
    <dbReference type="NCBI Taxonomy" id="1299332"/>
    <lineage>
        <taxon>Bacteria</taxon>
        <taxon>Bacillati</taxon>
        <taxon>Actinomycetota</taxon>
        <taxon>Actinomycetes</taxon>
        <taxon>Mycobacteriales</taxon>
        <taxon>Mycobacteriaceae</taxon>
        <taxon>Mycobacterium</taxon>
        <taxon>Mycobacterium ulcerans group</taxon>
    </lineage>
</organism>
<feature type="domain" description="DUF202" evidence="6">
    <location>
        <begin position="12"/>
        <end position="74"/>
    </location>
</feature>
<protein>
    <recommendedName>
        <fullName evidence="6">DUF202 domain-containing protein</fullName>
    </recommendedName>
</protein>
<reference evidence="7 8" key="1">
    <citation type="submission" date="2014-01" db="EMBL/GenBank/DDBJ databases">
        <authorList>
            <person name="Dobos K."/>
            <person name="Lenaerts A."/>
            <person name="Ordway D."/>
            <person name="DeGroote M.A."/>
            <person name="Parker T."/>
            <person name="Sizemore C."/>
            <person name="Tallon L.J."/>
            <person name="Sadzewicz L.K."/>
            <person name="Sengamalay N."/>
            <person name="Fraser C.M."/>
            <person name="Hine E."/>
            <person name="Shefchek K.A."/>
            <person name="Das S.P."/>
            <person name="Tettelin H."/>
        </authorList>
    </citation>
    <scope>NUCLEOTIDE SEQUENCE [LARGE SCALE GENOMIC DNA]</scope>
    <source>
        <strain evidence="7 8">Harvey</strain>
    </source>
</reference>
<evidence type="ECO:0000256" key="2">
    <source>
        <dbReference type="ARBA" id="ARBA00022692"/>
    </source>
</evidence>
<feature type="transmembrane region" description="Helical" evidence="5">
    <location>
        <begin position="91"/>
        <end position="111"/>
    </location>
</feature>
<dbReference type="InterPro" id="IPR003807">
    <property type="entry name" value="DUF202"/>
</dbReference>
<keyword evidence="2 5" id="KW-0812">Transmembrane</keyword>
<evidence type="ECO:0000256" key="3">
    <source>
        <dbReference type="ARBA" id="ARBA00022989"/>
    </source>
</evidence>
<accession>A0ABP3AJT0</accession>